<evidence type="ECO:0000256" key="2">
    <source>
        <dbReference type="ARBA" id="ARBA00023277"/>
    </source>
</evidence>
<dbReference type="PANTHER" id="PTHR11280:SF5">
    <property type="entry name" value="GLUCOSAMINE-6-PHOSPHATE ISOMERASE"/>
    <property type="match status" value="1"/>
</dbReference>
<dbReference type="Proteomes" id="UP000223060">
    <property type="component" value="Chromosome"/>
</dbReference>
<dbReference type="KEGG" id="lwi:UE46_14190"/>
<dbReference type="CDD" id="cd01399">
    <property type="entry name" value="GlcN6P_deaminase"/>
    <property type="match status" value="1"/>
</dbReference>
<dbReference type="InterPro" id="IPR037171">
    <property type="entry name" value="NagB/RpiA_transferase-like"/>
</dbReference>
<dbReference type="InterPro" id="IPR006148">
    <property type="entry name" value="Glc/Gal-6P_isomerase"/>
</dbReference>
<protein>
    <submittedName>
        <fullName evidence="4">Glucosamine-6-phosphate deaminase</fullName>
    </submittedName>
</protein>
<dbReference type="RefSeq" id="WP_036061178.1">
    <property type="nucleotide sequence ID" value="NZ_CP011102.1"/>
</dbReference>
<accession>A0A1S7FX98</accession>
<keyword evidence="1" id="KW-0378">Hydrolase</keyword>
<dbReference type="PROSITE" id="PS01161">
    <property type="entry name" value="GLC_GALNAC_ISOMERASE"/>
    <property type="match status" value="1"/>
</dbReference>
<evidence type="ECO:0000259" key="3">
    <source>
        <dbReference type="Pfam" id="PF01182"/>
    </source>
</evidence>
<keyword evidence="5" id="KW-1185">Reference proteome</keyword>
<name>A0A1S7FX98_9LIST</name>
<dbReference type="GO" id="GO:0006046">
    <property type="term" value="P:N-acetylglucosamine catabolic process"/>
    <property type="evidence" value="ECO:0007669"/>
    <property type="project" value="TreeGrafter"/>
</dbReference>
<dbReference type="Gene3D" id="3.40.50.1360">
    <property type="match status" value="1"/>
</dbReference>
<dbReference type="GO" id="GO:0006043">
    <property type="term" value="P:glucosamine catabolic process"/>
    <property type="evidence" value="ECO:0007669"/>
    <property type="project" value="TreeGrafter"/>
</dbReference>
<keyword evidence="2" id="KW-0119">Carbohydrate metabolism</keyword>
<dbReference type="GO" id="GO:0004342">
    <property type="term" value="F:glucosamine-6-phosphate deaminase activity"/>
    <property type="evidence" value="ECO:0007669"/>
    <property type="project" value="InterPro"/>
</dbReference>
<organism evidence="4 5">
    <name type="scientific">Listeria weihenstephanensis</name>
    <dbReference type="NCBI Taxonomy" id="1006155"/>
    <lineage>
        <taxon>Bacteria</taxon>
        <taxon>Bacillati</taxon>
        <taxon>Bacillota</taxon>
        <taxon>Bacilli</taxon>
        <taxon>Bacillales</taxon>
        <taxon>Listeriaceae</taxon>
        <taxon>Listeria</taxon>
    </lineage>
</organism>
<sequence length="242" mass="26596">MMHALNLKVSADYEAMSDAAAELVIKTIQESPEGLYCFAGGDTPVGTLRRLVSAHKAGEIDLQKAYFVELDEWVGLDGSDDGSCLNYLETELFGPAKIDRSHYHYFDAKSADLQAECDAADKFIEERGGLELILLGVGVNGHLGFNEPGVSFENYAHVIDLDSTTQNVGQKYFTKEVDRTKGITLGVKHILNAKTAILVANGEKKRDAIAHLLEEKVTNEWPVTVLRNHSNANVFIDKEALI</sequence>
<dbReference type="InterPro" id="IPR004547">
    <property type="entry name" value="Glucosamine6P_isomerase"/>
</dbReference>
<evidence type="ECO:0000256" key="1">
    <source>
        <dbReference type="ARBA" id="ARBA00022801"/>
    </source>
</evidence>
<dbReference type="GO" id="GO:0042802">
    <property type="term" value="F:identical protein binding"/>
    <property type="evidence" value="ECO:0007669"/>
    <property type="project" value="TreeGrafter"/>
</dbReference>
<dbReference type="GO" id="GO:0019262">
    <property type="term" value="P:N-acetylneuraminate catabolic process"/>
    <property type="evidence" value="ECO:0007669"/>
    <property type="project" value="TreeGrafter"/>
</dbReference>
<dbReference type="InterPro" id="IPR018321">
    <property type="entry name" value="Glucosamine6P_isomerase_CS"/>
</dbReference>
<feature type="domain" description="Glucosamine/galactosamine-6-phosphate isomerase" evidence="3">
    <location>
        <begin position="14"/>
        <end position="230"/>
    </location>
</feature>
<reference evidence="5" key="1">
    <citation type="submission" date="2015-03" db="EMBL/GenBank/DDBJ databases">
        <authorList>
            <person name="Ferrari E."/>
            <person name="Walter M.C."/>
            <person name="Huptas C."/>
            <person name="Scherer S."/>
            <person name="Mueller-Herbst S."/>
        </authorList>
    </citation>
    <scope>NUCLEOTIDE SEQUENCE [LARGE SCALE GENOMIC DNA]</scope>
    <source>
        <strain evidence="5">LWP01</strain>
    </source>
</reference>
<gene>
    <name evidence="4" type="ORF">UE46_14190</name>
</gene>
<evidence type="ECO:0000313" key="4">
    <source>
        <dbReference type="EMBL" id="AQY52051.1"/>
    </source>
</evidence>
<dbReference type="SUPFAM" id="SSF100950">
    <property type="entry name" value="NagB/RpiA/CoA transferase-like"/>
    <property type="match status" value="1"/>
</dbReference>
<proteinExistence type="predicted"/>
<dbReference type="GO" id="GO:0005737">
    <property type="term" value="C:cytoplasm"/>
    <property type="evidence" value="ECO:0007669"/>
    <property type="project" value="TreeGrafter"/>
</dbReference>
<evidence type="ECO:0000313" key="5">
    <source>
        <dbReference type="Proteomes" id="UP000223060"/>
    </source>
</evidence>
<dbReference type="Pfam" id="PF01182">
    <property type="entry name" value="Glucosamine_iso"/>
    <property type="match status" value="1"/>
</dbReference>
<dbReference type="GO" id="GO:0005975">
    <property type="term" value="P:carbohydrate metabolic process"/>
    <property type="evidence" value="ECO:0007669"/>
    <property type="project" value="InterPro"/>
</dbReference>
<dbReference type="EMBL" id="CP011102">
    <property type="protein sequence ID" value="AQY52051.1"/>
    <property type="molecule type" value="Genomic_DNA"/>
</dbReference>
<dbReference type="PANTHER" id="PTHR11280">
    <property type="entry name" value="GLUCOSAMINE-6-PHOSPHATE ISOMERASE"/>
    <property type="match status" value="1"/>
</dbReference>
<dbReference type="AlphaFoldDB" id="A0A1S7FX98"/>